<dbReference type="PANTHER" id="PTHR10210">
    <property type="entry name" value="RIBOSE-PHOSPHATE DIPHOSPHOKINASE FAMILY MEMBER"/>
    <property type="match status" value="1"/>
</dbReference>
<gene>
    <name evidence="17" type="ORF">GSOID_T00002845001</name>
</gene>
<dbReference type="CDD" id="cd06223">
    <property type="entry name" value="PRTases_typeI"/>
    <property type="match status" value="1"/>
</dbReference>
<dbReference type="NCBIfam" id="TIGR01251">
    <property type="entry name" value="ribP_PPkin"/>
    <property type="match status" value="1"/>
</dbReference>
<comment type="similarity">
    <text evidence="4">Belongs to the ribose-phosphate pyrophosphokinase family.</text>
</comment>
<dbReference type="Pfam" id="PF13793">
    <property type="entry name" value="Pribosyltran_N"/>
    <property type="match status" value="1"/>
</dbReference>
<comment type="subunit">
    <text evidence="14">Homodimer. The active form is probably a hexamer composed of 3 homodimers.</text>
</comment>
<dbReference type="InterPro" id="IPR029099">
    <property type="entry name" value="Pribosyltran_N"/>
</dbReference>
<dbReference type="Proteomes" id="UP000001307">
    <property type="component" value="Unassembled WGS sequence"/>
</dbReference>
<feature type="domain" description="Ribose-phosphate pyrophosphokinase N-terminal" evidence="16">
    <location>
        <begin position="4"/>
        <end position="123"/>
    </location>
</feature>
<keyword evidence="6" id="KW-0963">Cytoplasm</keyword>
<evidence type="ECO:0000256" key="7">
    <source>
        <dbReference type="ARBA" id="ARBA00022679"/>
    </source>
</evidence>
<dbReference type="OrthoDB" id="413572at2759"/>
<keyword evidence="18" id="KW-1185">Reference proteome</keyword>
<evidence type="ECO:0000259" key="16">
    <source>
        <dbReference type="Pfam" id="PF13793"/>
    </source>
</evidence>
<dbReference type="FunCoup" id="E4XSS4">
    <property type="interactions" value="176"/>
</dbReference>
<evidence type="ECO:0000256" key="6">
    <source>
        <dbReference type="ARBA" id="ARBA00022490"/>
    </source>
</evidence>
<dbReference type="EMBL" id="FN653139">
    <property type="protein sequence ID" value="CBY12786.1"/>
    <property type="molecule type" value="Genomic_DNA"/>
</dbReference>
<dbReference type="FunFam" id="3.40.50.2020:FF:000001">
    <property type="entry name" value="Ribose-phosphate pyrophosphokinase"/>
    <property type="match status" value="1"/>
</dbReference>
<keyword evidence="10" id="KW-0547">Nucleotide-binding</keyword>
<evidence type="ECO:0000256" key="2">
    <source>
        <dbReference type="ARBA" id="ARBA00003018"/>
    </source>
</evidence>
<dbReference type="GO" id="GO:0006164">
    <property type="term" value="P:purine nucleotide biosynthetic process"/>
    <property type="evidence" value="ECO:0007669"/>
    <property type="project" value="TreeGrafter"/>
</dbReference>
<dbReference type="InterPro" id="IPR029057">
    <property type="entry name" value="PRTase-like"/>
</dbReference>
<dbReference type="AlphaFoldDB" id="E4XSS4"/>
<organism evidence="17">
    <name type="scientific">Oikopleura dioica</name>
    <name type="common">Tunicate</name>
    <dbReference type="NCBI Taxonomy" id="34765"/>
    <lineage>
        <taxon>Eukaryota</taxon>
        <taxon>Metazoa</taxon>
        <taxon>Chordata</taxon>
        <taxon>Tunicata</taxon>
        <taxon>Appendicularia</taxon>
        <taxon>Copelata</taxon>
        <taxon>Oikopleuridae</taxon>
        <taxon>Oikopleura</taxon>
    </lineage>
</organism>
<evidence type="ECO:0000256" key="14">
    <source>
        <dbReference type="ARBA" id="ARBA00026067"/>
    </source>
</evidence>
<evidence type="ECO:0000256" key="10">
    <source>
        <dbReference type="ARBA" id="ARBA00022741"/>
    </source>
</evidence>
<keyword evidence="7" id="KW-0808">Transferase</keyword>
<dbReference type="PANTHER" id="PTHR10210:SF57">
    <property type="entry name" value="RIBOSE-PHOSPHATE DIPHOSPHOKINASE"/>
    <property type="match status" value="1"/>
</dbReference>
<comment type="function">
    <text evidence="2">Catalyzes the synthesis of phosphoribosylpyrophosphate (PRPP) that is essential for nucleotide synthesis.</text>
</comment>
<dbReference type="GO" id="GO:0004749">
    <property type="term" value="F:ribose phosphate diphosphokinase activity"/>
    <property type="evidence" value="ECO:0007669"/>
    <property type="project" value="UniProtKB-EC"/>
</dbReference>
<dbReference type="GO" id="GO:0006015">
    <property type="term" value="P:5-phosphoribose 1-diphosphate biosynthetic process"/>
    <property type="evidence" value="ECO:0007669"/>
    <property type="project" value="UniProtKB-UniPathway"/>
</dbReference>
<evidence type="ECO:0000256" key="1">
    <source>
        <dbReference type="ARBA" id="ARBA00001946"/>
    </source>
</evidence>
<protein>
    <recommendedName>
        <fullName evidence="5">ribose-phosphate diphosphokinase</fullName>
        <ecNumber evidence="5">2.7.6.1</ecNumber>
    </recommendedName>
</protein>
<dbReference type="Gene3D" id="3.40.50.2020">
    <property type="match status" value="2"/>
</dbReference>
<keyword evidence="8" id="KW-0479">Metal-binding</keyword>
<dbReference type="UniPathway" id="UPA00087">
    <property type="reaction ID" value="UER00172"/>
</dbReference>
<reference evidence="17" key="1">
    <citation type="journal article" date="2010" name="Science">
        <title>Plasticity of animal genome architecture unmasked by rapid evolution of a pelagic tunicate.</title>
        <authorList>
            <person name="Denoeud F."/>
            <person name="Henriet S."/>
            <person name="Mungpakdee S."/>
            <person name="Aury J.M."/>
            <person name="Da Silva C."/>
            <person name="Brinkmann H."/>
            <person name="Mikhaleva J."/>
            <person name="Olsen L.C."/>
            <person name="Jubin C."/>
            <person name="Canestro C."/>
            <person name="Bouquet J.M."/>
            <person name="Danks G."/>
            <person name="Poulain J."/>
            <person name="Campsteijn C."/>
            <person name="Adamski M."/>
            <person name="Cross I."/>
            <person name="Yadetie F."/>
            <person name="Muffato M."/>
            <person name="Louis A."/>
            <person name="Butcher S."/>
            <person name="Tsagkogeorga G."/>
            <person name="Konrad A."/>
            <person name="Singh S."/>
            <person name="Jensen M.F."/>
            <person name="Cong E.H."/>
            <person name="Eikeseth-Otteraa H."/>
            <person name="Noel B."/>
            <person name="Anthouard V."/>
            <person name="Porcel B.M."/>
            <person name="Kachouri-Lafond R."/>
            <person name="Nishino A."/>
            <person name="Ugolini M."/>
            <person name="Chourrout P."/>
            <person name="Nishida H."/>
            <person name="Aasland R."/>
            <person name="Huzurbazar S."/>
            <person name="Westhof E."/>
            <person name="Delsuc F."/>
            <person name="Lehrach H."/>
            <person name="Reinhardt R."/>
            <person name="Weissenbach J."/>
            <person name="Roy S.W."/>
            <person name="Artiguenave F."/>
            <person name="Postlethwait J.H."/>
            <person name="Manak J.R."/>
            <person name="Thompson E.M."/>
            <person name="Jaillon O."/>
            <person name="Du Pasquier L."/>
            <person name="Boudinot P."/>
            <person name="Liberles D.A."/>
            <person name="Volff J.N."/>
            <person name="Philippe H."/>
            <person name="Lenhard B."/>
            <person name="Roest Crollius H."/>
            <person name="Wincker P."/>
            <person name="Chourrout D."/>
        </authorList>
    </citation>
    <scope>NUCLEOTIDE SEQUENCE [LARGE SCALE GENOMIC DNA]</scope>
</reference>
<dbReference type="GO" id="GO:0005737">
    <property type="term" value="C:cytoplasm"/>
    <property type="evidence" value="ECO:0007669"/>
    <property type="project" value="TreeGrafter"/>
</dbReference>
<dbReference type="Pfam" id="PF14572">
    <property type="entry name" value="Pribosyl_synth"/>
    <property type="match status" value="1"/>
</dbReference>
<keyword evidence="12" id="KW-0067">ATP-binding</keyword>
<dbReference type="PROSITE" id="PS00114">
    <property type="entry name" value="PRPP_SYNTHASE"/>
    <property type="match status" value="1"/>
</dbReference>
<comment type="catalytic activity">
    <reaction evidence="15">
        <text>D-ribose 5-phosphate + ATP = 5-phospho-alpha-D-ribose 1-diphosphate + AMP + H(+)</text>
        <dbReference type="Rhea" id="RHEA:15609"/>
        <dbReference type="ChEBI" id="CHEBI:15378"/>
        <dbReference type="ChEBI" id="CHEBI:30616"/>
        <dbReference type="ChEBI" id="CHEBI:58017"/>
        <dbReference type="ChEBI" id="CHEBI:78346"/>
        <dbReference type="ChEBI" id="CHEBI:456215"/>
        <dbReference type="EC" id="2.7.6.1"/>
    </reaction>
</comment>
<dbReference type="GO" id="GO:0009156">
    <property type="term" value="P:ribonucleoside monophosphate biosynthetic process"/>
    <property type="evidence" value="ECO:0007669"/>
    <property type="project" value="InterPro"/>
</dbReference>
<dbReference type="EC" id="2.7.6.1" evidence="5"/>
<evidence type="ECO:0000256" key="12">
    <source>
        <dbReference type="ARBA" id="ARBA00022840"/>
    </source>
</evidence>
<evidence type="ECO:0000256" key="4">
    <source>
        <dbReference type="ARBA" id="ARBA00006478"/>
    </source>
</evidence>
<comment type="pathway">
    <text evidence="3">Metabolic intermediate biosynthesis; 5-phospho-alpha-D-ribose 1-diphosphate biosynthesis; 5-phospho-alpha-D-ribose 1-diphosphate from D-ribose 5-phosphate (route I): step 1/1.</text>
</comment>
<dbReference type="InterPro" id="IPR000842">
    <property type="entry name" value="PRib_PP_synth_CS"/>
</dbReference>
<keyword evidence="9" id="KW-0545">Nucleotide biosynthesis</keyword>
<evidence type="ECO:0000256" key="13">
    <source>
        <dbReference type="ARBA" id="ARBA00022842"/>
    </source>
</evidence>
<dbReference type="GO" id="GO:0005524">
    <property type="term" value="F:ATP binding"/>
    <property type="evidence" value="ECO:0007669"/>
    <property type="project" value="UniProtKB-KW"/>
</dbReference>
<dbReference type="SMART" id="SM01400">
    <property type="entry name" value="Pribosyltran_N"/>
    <property type="match status" value="1"/>
</dbReference>
<evidence type="ECO:0000256" key="11">
    <source>
        <dbReference type="ARBA" id="ARBA00022777"/>
    </source>
</evidence>
<comment type="cofactor">
    <cofactor evidence="1">
        <name>Mg(2+)</name>
        <dbReference type="ChEBI" id="CHEBI:18420"/>
    </cofactor>
</comment>
<dbReference type="GO" id="GO:0002189">
    <property type="term" value="C:ribose phosphate diphosphokinase complex"/>
    <property type="evidence" value="ECO:0007669"/>
    <property type="project" value="TreeGrafter"/>
</dbReference>
<accession>E4XSS4</accession>
<proteinExistence type="inferred from homology"/>
<dbReference type="GO" id="GO:0000287">
    <property type="term" value="F:magnesium ion binding"/>
    <property type="evidence" value="ECO:0007669"/>
    <property type="project" value="InterPro"/>
</dbReference>
<dbReference type="NCBIfam" id="NF002320">
    <property type="entry name" value="PRK01259.1"/>
    <property type="match status" value="1"/>
</dbReference>
<sequence>MSNIKVFGGSSHPELVQEICRRLQIPVSKAKCTKFANGETNVEIQESVRGEDVFIVQVTFDPQSSINDHLMELLIMINACKIASAQRVTALIPNFPYARQDKKDKSRAPITAKLVANQLTTSGADHIITMDLHASQIQGFFDLPVDNLYAEPRVELWIRENVPQFENCVIVSPDAGGAKRVTSLADKLNTDFALIHKERKKANEVANMVLVGDVQGRPAILLDDMADTCGTLKMAADKLIESGATEVYAIVTHGIFSRDAIEKINSSKIKFIAVTNSMPQEKAMKQSNKIKIIDISGILAETIRRTHNGESVWKALSSRSNFF</sequence>
<evidence type="ECO:0000256" key="5">
    <source>
        <dbReference type="ARBA" id="ARBA00013247"/>
    </source>
</evidence>
<evidence type="ECO:0000313" key="17">
    <source>
        <dbReference type="EMBL" id="CBY12786.1"/>
    </source>
</evidence>
<keyword evidence="11" id="KW-0418">Kinase</keyword>
<dbReference type="InterPro" id="IPR000836">
    <property type="entry name" value="PRTase_dom"/>
</dbReference>
<evidence type="ECO:0000256" key="3">
    <source>
        <dbReference type="ARBA" id="ARBA00004996"/>
    </source>
</evidence>
<evidence type="ECO:0000256" key="15">
    <source>
        <dbReference type="ARBA" id="ARBA00049535"/>
    </source>
</evidence>
<dbReference type="InterPro" id="IPR005946">
    <property type="entry name" value="Rib-P_diPkinase"/>
</dbReference>
<dbReference type="InParanoid" id="E4XSS4"/>
<dbReference type="FunFam" id="3.40.50.2020:FF:000005">
    <property type="entry name" value="Ribose-phosphate pyrophosphokinase 1"/>
    <property type="match status" value="1"/>
</dbReference>
<dbReference type="GO" id="GO:0016301">
    <property type="term" value="F:kinase activity"/>
    <property type="evidence" value="ECO:0007669"/>
    <property type="project" value="UniProtKB-KW"/>
</dbReference>
<evidence type="ECO:0000256" key="8">
    <source>
        <dbReference type="ARBA" id="ARBA00022723"/>
    </source>
</evidence>
<keyword evidence="13" id="KW-0460">Magnesium</keyword>
<dbReference type="SUPFAM" id="SSF53271">
    <property type="entry name" value="PRTase-like"/>
    <property type="match status" value="1"/>
</dbReference>
<evidence type="ECO:0000313" key="18">
    <source>
        <dbReference type="Proteomes" id="UP000001307"/>
    </source>
</evidence>
<evidence type="ECO:0000256" key="9">
    <source>
        <dbReference type="ARBA" id="ARBA00022727"/>
    </source>
</evidence>
<name>E4XSS4_OIKDI</name>